<evidence type="ECO:0000259" key="3">
    <source>
        <dbReference type="SMART" id="SM00563"/>
    </source>
</evidence>
<dbReference type="AlphaFoldDB" id="A0A382EZ78"/>
<dbReference type="GO" id="GO:0003841">
    <property type="term" value="F:1-acylglycerol-3-phosphate O-acyltransferase activity"/>
    <property type="evidence" value="ECO:0007669"/>
    <property type="project" value="TreeGrafter"/>
</dbReference>
<name>A0A382EZ78_9ZZZZ</name>
<sequence>MRITIFSTPILTPVLRIISVIILKFIGWKTREKELGKQRFVLIGAPHTSNWDVPLMLMVVLKLRLRIFWMGKHTLFPPSFGWFMKWLGGVPINRNASHNIVHETVCQYREHDELVILIPPEGTRGKVQDWKSGFYHIANMAEVPILLGYVDATNKEAGLVDFFTPTGDIEKDMQEIRTFYANKKGLRADNS</sequence>
<protein>
    <recommendedName>
        <fullName evidence="3">Phospholipid/glycerol acyltransferase domain-containing protein</fullName>
    </recommendedName>
</protein>
<evidence type="ECO:0000313" key="4">
    <source>
        <dbReference type="EMBL" id="SVB55263.1"/>
    </source>
</evidence>
<proteinExistence type="predicted"/>
<dbReference type="EMBL" id="UINC01046800">
    <property type="protein sequence ID" value="SVB55263.1"/>
    <property type="molecule type" value="Genomic_DNA"/>
</dbReference>
<dbReference type="Pfam" id="PF01553">
    <property type="entry name" value="Acyltransferase"/>
    <property type="match status" value="1"/>
</dbReference>
<dbReference type="GO" id="GO:0006654">
    <property type="term" value="P:phosphatidic acid biosynthetic process"/>
    <property type="evidence" value="ECO:0007669"/>
    <property type="project" value="TreeGrafter"/>
</dbReference>
<evidence type="ECO:0000256" key="2">
    <source>
        <dbReference type="ARBA" id="ARBA00023315"/>
    </source>
</evidence>
<dbReference type="SUPFAM" id="SSF69593">
    <property type="entry name" value="Glycerol-3-phosphate (1)-acyltransferase"/>
    <property type="match status" value="1"/>
</dbReference>
<reference evidence="4" key="1">
    <citation type="submission" date="2018-05" db="EMBL/GenBank/DDBJ databases">
        <authorList>
            <person name="Lanie J.A."/>
            <person name="Ng W.-L."/>
            <person name="Kazmierczak K.M."/>
            <person name="Andrzejewski T.M."/>
            <person name="Davidsen T.M."/>
            <person name="Wayne K.J."/>
            <person name="Tettelin H."/>
            <person name="Glass J.I."/>
            <person name="Rusch D."/>
            <person name="Podicherti R."/>
            <person name="Tsui H.-C.T."/>
            <person name="Winkler M.E."/>
        </authorList>
    </citation>
    <scope>NUCLEOTIDE SEQUENCE</scope>
</reference>
<keyword evidence="2" id="KW-0012">Acyltransferase</keyword>
<dbReference type="InterPro" id="IPR002123">
    <property type="entry name" value="Plipid/glycerol_acylTrfase"/>
</dbReference>
<dbReference type="PANTHER" id="PTHR10434">
    <property type="entry name" value="1-ACYL-SN-GLYCEROL-3-PHOSPHATE ACYLTRANSFERASE"/>
    <property type="match status" value="1"/>
</dbReference>
<gene>
    <name evidence="4" type="ORF">METZ01_LOCUS208117</name>
</gene>
<keyword evidence="1" id="KW-0808">Transferase</keyword>
<dbReference type="PANTHER" id="PTHR10434:SF9">
    <property type="entry name" value="PHOSPHOLIPID_GLYCEROL ACYLTRANSFERASE DOMAIN-CONTAINING PROTEIN"/>
    <property type="match status" value="1"/>
</dbReference>
<feature type="domain" description="Phospholipid/glycerol acyltransferase" evidence="3">
    <location>
        <begin position="41"/>
        <end position="150"/>
    </location>
</feature>
<dbReference type="SMART" id="SM00563">
    <property type="entry name" value="PlsC"/>
    <property type="match status" value="1"/>
</dbReference>
<evidence type="ECO:0000256" key="1">
    <source>
        <dbReference type="ARBA" id="ARBA00022679"/>
    </source>
</evidence>
<organism evidence="4">
    <name type="scientific">marine metagenome</name>
    <dbReference type="NCBI Taxonomy" id="408172"/>
    <lineage>
        <taxon>unclassified sequences</taxon>
        <taxon>metagenomes</taxon>
        <taxon>ecological metagenomes</taxon>
    </lineage>
</organism>
<accession>A0A382EZ78</accession>